<keyword evidence="2" id="KW-0812">Transmembrane</keyword>
<dbReference type="AlphaFoldDB" id="A0A1Y1HYP6"/>
<keyword evidence="2" id="KW-0472">Membrane</keyword>
<dbReference type="OrthoDB" id="2124888at2759"/>
<evidence type="ECO:0000256" key="1">
    <source>
        <dbReference type="SAM" id="MobiDB-lite"/>
    </source>
</evidence>
<dbReference type="OMA" id="ETHFAFY"/>
<dbReference type="Pfam" id="PF06127">
    <property type="entry name" value="Mpo1-like"/>
    <property type="match status" value="1"/>
</dbReference>
<dbReference type="GO" id="GO:0005783">
    <property type="term" value="C:endoplasmic reticulum"/>
    <property type="evidence" value="ECO:0000318"/>
    <property type="project" value="GO_Central"/>
</dbReference>
<dbReference type="GO" id="GO:0046521">
    <property type="term" value="P:sphingoid catabolic process"/>
    <property type="evidence" value="ECO:0000318"/>
    <property type="project" value="GO_Central"/>
</dbReference>
<reference evidence="3 4" key="1">
    <citation type="journal article" date="2014" name="Nat. Commun.">
        <title>Klebsormidium flaccidum genome reveals primary factors for plant terrestrial adaptation.</title>
        <authorList>
            <person name="Hori K."/>
            <person name="Maruyama F."/>
            <person name="Fujisawa T."/>
            <person name="Togashi T."/>
            <person name="Yamamoto N."/>
            <person name="Seo M."/>
            <person name="Sato S."/>
            <person name="Yamada T."/>
            <person name="Mori H."/>
            <person name="Tajima N."/>
            <person name="Moriyama T."/>
            <person name="Ikeuchi M."/>
            <person name="Watanabe M."/>
            <person name="Wada H."/>
            <person name="Kobayashi K."/>
            <person name="Saito M."/>
            <person name="Masuda T."/>
            <person name="Sasaki-Sekimoto Y."/>
            <person name="Mashiguchi K."/>
            <person name="Awai K."/>
            <person name="Shimojima M."/>
            <person name="Masuda S."/>
            <person name="Iwai M."/>
            <person name="Nobusawa T."/>
            <person name="Narise T."/>
            <person name="Kondo S."/>
            <person name="Saito H."/>
            <person name="Sato R."/>
            <person name="Murakawa M."/>
            <person name="Ihara Y."/>
            <person name="Oshima-Yamada Y."/>
            <person name="Ohtaka K."/>
            <person name="Satoh M."/>
            <person name="Sonobe K."/>
            <person name="Ishii M."/>
            <person name="Ohtani R."/>
            <person name="Kanamori-Sato M."/>
            <person name="Honoki R."/>
            <person name="Miyazaki D."/>
            <person name="Mochizuki H."/>
            <person name="Umetsu J."/>
            <person name="Higashi K."/>
            <person name="Shibata D."/>
            <person name="Kamiya Y."/>
            <person name="Sato N."/>
            <person name="Nakamura Y."/>
            <person name="Tabata S."/>
            <person name="Ida S."/>
            <person name="Kurokawa K."/>
            <person name="Ohta H."/>
        </authorList>
    </citation>
    <scope>NUCLEOTIDE SEQUENCE [LARGE SCALE GENOMIC DNA]</scope>
    <source>
        <strain evidence="3 4">NIES-2285</strain>
    </source>
</reference>
<feature type="transmembrane region" description="Helical" evidence="2">
    <location>
        <begin position="74"/>
        <end position="92"/>
    </location>
</feature>
<evidence type="ECO:0000313" key="4">
    <source>
        <dbReference type="Proteomes" id="UP000054558"/>
    </source>
</evidence>
<feature type="region of interest" description="Disordered" evidence="1">
    <location>
        <begin position="23"/>
        <end position="43"/>
    </location>
</feature>
<evidence type="ECO:0000256" key="2">
    <source>
        <dbReference type="SAM" id="Phobius"/>
    </source>
</evidence>
<dbReference type="Proteomes" id="UP000054558">
    <property type="component" value="Unassembled WGS sequence"/>
</dbReference>
<gene>
    <name evidence="3" type="ORF">KFL_001440010</name>
</gene>
<protein>
    <submittedName>
        <fullName evidence="3">Uncharacterized protein</fullName>
    </submittedName>
</protein>
<evidence type="ECO:0000313" key="3">
    <source>
        <dbReference type="EMBL" id="GAQ83313.1"/>
    </source>
</evidence>
<dbReference type="InterPro" id="IPR009305">
    <property type="entry name" value="Mpo1-like"/>
</dbReference>
<accession>A0A1Y1HYP6</accession>
<keyword evidence="4" id="KW-1185">Reference proteome</keyword>
<name>A0A1Y1HYP6_KLENI</name>
<dbReference type="PANTHER" id="PTHR28026:SF9">
    <property type="entry name" value="2-HYDROXY-PALMITIC ACID DIOXYGENASE MPO1"/>
    <property type="match status" value="1"/>
</dbReference>
<dbReference type="PANTHER" id="PTHR28026">
    <property type="entry name" value="DUF962 DOMAIN PROTEIN (AFU_ORTHOLOGUE AFUA_8G05310)"/>
    <property type="match status" value="1"/>
</dbReference>
<feature type="transmembrane region" description="Helical" evidence="2">
    <location>
        <begin position="138"/>
        <end position="160"/>
    </location>
</feature>
<organism evidence="3 4">
    <name type="scientific">Klebsormidium nitens</name>
    <name type="common">Green alga</name>
    <name type="synonym">Ulothrix nitens</name>
    <dbReference type="NCBI Taxonomy" id="105231"/>
    <lineage>
        <taxon>Eukaryota</taxon>
        <taxon>Viridiplantae</taxon>
        <taxon>Streptophyta</taxon>
        <taxon>Klebsormidiophyceae</taxon>
        <taxon>Klebsormidiales</taxon>
        <taxon>Klebsormidiaceae</taxon>
        <taxon>Klebsormidium</taxon>
    </lineage>
</organism>
<dbReference type="EMBL" id="DF237093">
    <property type="protein sequence ID" value="GAQ83313.1"/>
    <property type="molecule type" value="Genomic_DNA"/>
</dbReference>
<keyword evidence="2" id="KW-1133">Transmembrane helix</keyword>
<feature type="transmembrane region" description="Helical" evidence="2">
    <location>
        <begin position="112"/>
        <end position="131"/>
    </location>
</feature>
<dbReference type="GO" id="GO:0016020">
    <property type="term" value="C:membrane"/>
    <property type="evidence" value="ECO:0007669"/>
    <property type="project" value="GOC"/>
</dbReference>
<proteinExistence type="predicted"/>
<sequence>MGSRTVQAASFFARRNGPGIRSLRPPIRSGFRPDPPTPSKRKRAPTGIMTWEVFKLEKQYTFYGSFHQHQYNKAIHVVFVWPILFTAFVLLAGIPASLPQPGFIQSMPLHQYLQLNLALASAANYAIYYIILDQKLGLIAAAMSLACGVGANAFVMNLGWSLAWKFAMAVQIISWGAQFLGHGVFEGKRPALVDNLIQSIMMAPYFVLLESVEPLFGYEPSPGFSQRVHAALEAKNQAEREQRERLVS</sequence>